<accession>A0ABP8AQT5</accession>
<comment type="caution">
    <text evidence="2">The sequence shown here is derived from an EMBL/GenBank/DDBJ whole genome shotgun (WGS) entry which is preliminary data.</text>
</comment>
<gene>
    <name evidence="2" type="ORF">GCM10022288_14580</name>
</gene>
<dbReference type="RefSeq" id="WP_344775354.1">
    <property type="nucleotide sequence ID" value="NZ_BAABBX010000010.1"/>
</dbReference>
<keyword evidence="1" id="KW-0472">Membrane</keyword>
<protein>
    <submittedName>
        <fullName evidence="2">Uncharacterized protein</fullName>
    </submittedName>
</protein>
<proteinExistence type="predicted"/>
<evidence type="ECO:0000256" key="1">
    <source>
        <dbReference type="SAM" id="Phobius"/>
    </source>
</evidence>
<keyword evidence="1" id="KW-1133">Transmembrane helix</keyword>
<keyword evidence="3" id="KW-1185">Reference proteome</keyword>
<dbReference type="Proteomes" id="UP001500213">
    <property type="component" value="Unassembled WGS sequence"/>
</dbReference>
<feature type="transmembrane region" description="Helical" evidence="1">
    <location>
        <begin position="27"/>
        <end position="48"/>
    </location>
</feature>
<keyword evidence="1" id="KW-0812">Transmembrane</keyword>
<dbReference type="EMBL" id="BAABBX010000010">
    <property type="protein sequence ID" value="GAA4188300.1"/>
    <property type="molecule type" value="Genomic_DNA"/>
</dbReference>
<name>A0ABP8AQT5_9MICO</name>
<organism evidence="2 3">
    <name type="scientific">Gryllotalpicola kribbensis</name>
    <dbReference type="NCBI Taxonomy" id="993084"/>
    <lineage>
        <taxon>Bacteria</taxon>
        <taxon>Bacillati</taxon>
        <taxon>Actinomycetota</taxon>
        <taxon>Actinomycetes</taxon>
        <taxon>Micrococcales</taxon>
        <taxon>Microbacteriaceae</taxon>
        <taxon>Gryllotalpicola</taxon>
    </lineage>
</organism>
<evidence type="ECO:0000313" key="3">
    <source>
        <dbReference type="Proteomes" id="UP001500213"/>
    </source>
</evidence>
<reference evidence="3" key="1">
    <citation type="journal article" date="2019" name="Int. J. Syst. Evol. Microbiol.">
        <title>The Global Catalogue of Microorganisms (GCM) 10K type strain sequencing project: providing services to taxonomists for standard genome sequencing and annotation.</title>
        <authorList>
            <consortium name="The Broad Institute Genomics Platform"/>
            <consortium name="The Broad Institute Genome Sequencing Center for Infectious Disease"/>
            <person name="Wu L."/>
            <person name="Ma J."/>
        </authorList>
    </citation>
    <scope>NUCLEOTIDE SEQUENCE [LARGE SCALE GENOMIC DNA]</scope>
    <source>
        <strain evidence="3">JCM 17593</strain>
    </source>
</reference>
<sequence>MTQRAEREPWAGRHPQLDWAGKWATEVASIVGGVWWMWFVTTHLDLFLRMLGN</sequence>
<evidence type="ECO:0000313" key="2">
    <source>
        <dbReference type="EMBL" id="GAA4188300.1"/>
    </source>
</evidence>